<evidence type="ECO:0000256" key="1">
    <source>
        <dbReference type="SAM" id="MobiDB-lite"/>
    </source>
</evidence>
<organism evidence="3 4">
    <name type="scientific">Halioglobus maricola</name>
    <dbReference type="NCBI Taxonomy" id="2601894"/>
    <lineage>
        <taxon>Bacteria</taxon>
        <taxon>Pseudomonadati</taxon>
        <taxon>Pseudomonadota</taxon>
        <taxon>Gammaproteobacteria</taxon>
        <taxon>Cellvibrionales</taxon>
        <taxon>Halieaceae</taxon>
        <taxon>Halioglobus</taxon>
    </lineage>
</organism>
<proteinExistence type="predicted"/>
<dbReference type="OrthoDB" id="4565346at2"/>
<dbReference type="InterPro" id="IPR007361">
    <property type="entry name" value="DUF427"/>
</dbReference>
<feature type="domain" description="DUF427" evidence="2">
    <location>
        <begin position="47"/>
        <end position="129"/>
    </location>
</feature>
<evidence type="ECO:0000259" key="2">
    <source>
        <dbReference type="Pfam" id="PF04248"/>
    </source>
</evidence>
<dbReference type="PANTHER" id="PTHR43058:SF1">
    <property type="entry name" value="DUF427 DOMAIN-CONTAINING PROTEIN"/>
    <property type="match status" value="1"/>
</dbReference>
<dbReference type="KEGG" id="halc:EY643_14540"/>
<name>A0A5P9NLY9_9GAMM</name>
<evidence type="ECO:0000313" key="4">
    <source>
        <dbReference type="Proteomes" id="UP000326287"/>
    </source>
</evidence>
<dbReference type="Gene3D" id="2.170.150.40">
    <property type="entry name" value="Domain of unknown function (DUF427)"/>
    <property type="match status" value="1"/>
</dbReference>
<dbReference type="AlphaFoldDB" id="A0A5P9NLY9"/>
<reference evidence="3 4" key="1">
    <citation type="submission" date="2019-02" db="EMBL/GenBank/DDBJ databases">
        <authorList>
            <person name="Li S.-H."/>
        </authorList>
    </citation>
    <scope>NUCLEOTIDE SEQUENCE [LARGE SCALE GENOMIC DNA]</scope>
    <source>
        <strain evidence="3 4">IMCC14385</strain>
    </source>
</reference>
<keyword evidence="4" id="KW-1185">Reference proteome</keyword>
<dbReference type="EMBL" id="CP036422">
    <property type="protein sequence ID" value="QFU76772.1"/>
    <property type="molecule type" value="Genomic_DNA"/>
</dbReference>
<dbReference type="InterPro" id="IPR038694">
    <property type="entry name" value="DUF427_sf"/>
</dbReference>
<dbReference type="RefSeq" id="WP_153239914.1">
    <property type="nucleotide sequence ID" value="NZ_CP036422.1"/>
</dbReference>
<protein>
    <submittedName>
        <fullName evidence="3">DUF427 domain-containing protein</fullName>
    </submittedName>
</protein>
<dbReference type="Proteomes" id="UP000326287">
    <property type="component" value="Chromosome"/>
</dbReference>
<gene>
    <name evidence="3" type="ORF">EY643_14540</name>
</gene>
<dbReference type="PANTHER" id="PTHR43058">
    <property type="entry name" value="SLR0655 PROTEIN"/>
    <property type="match status" value="1"/>
</dbReference>
<dbReference type="Pfam" id="PF04248">
    <property type="entry name" value="NTP_transf_9"/>
    <property type="match status" value="1"/>
</dbReference>
<evidence type="ECO:0000313" key="3">
    <source>
        <dbReference type="EMBL" id="QFU76772.1"/>
    </source>
</evidence>
<sequence>MWQYTGKQRPPFADEPGPDQESVWDYPRPPALVPCDALVEVFDVSLLLASTTCSLRILETASPPTFYLPPDAVDWSQLVEVQGSSFCEWKGAATYWSLANDPGGPMVGWSYEQPSSSFAAIMGYTSFYPRLLKCHVDGERVQPQPGGFYGGWITSKVAGPFKGEPGTGHW</sequence>
<accession>A0A5P9NLY9</accession>
<feature type="region of interest" description="Disordered" evidence="1">
    <location>
        <begin position="1"/>
        <end position="25"/>
    </location>
</feature>